<proteinExistence type="predicted"/>
<accession>A0A2I1H7T5</accession>
<dbReference type="AlphaFoldDB" id="A0A2I1H7T5"/>
<dbReference type="EMBL" id="LLXI01001734">
    <property type="protein sequence ID" value="PKY54946.1"/>
    <property type="molecule type" value="Genomic_DNA"/>
</dbReference>
<keyword evidence="2" id="KW-1185">Reference proteome</keyword>
<name>A0A2I1H7T5_9GLOM</name>
<evidence type="ECO:0000313" key="2">
    <source>
        <dbReference type="Proteomes" id="UP000234323"/>
    </source>
</evidence>
<sequence>MVVSLCIKESEYGPMLRQALLRNWTVEIWFWTKGNEILRLWIIKFIILKVTYPSEMFHQLKHIDVPHRPDLQTIILNLDSYYLCFIYAYRCVREKTFLEIDDVTRT</sequence>
<comment type="caution">
    <text evidence="1">The sequence shown here is derived from an EMBL/GenBank/DDBJ whole genome shotgun (WGS) entry which is preliminary data.</text>
</comment>
<organism evidence="1 2">
    <name type="scientific">Rhizophagus irregularis</name>
    <dbReference type="NCBI Taxonomy" id="588596"/>
    <lineage>
        <taxon>Eukaryota</taxon>
        <taxon>Fungi</taxon>
        <taxon>Fungi incertae sedis</taxon>
        <taxon>Mucoromycota</taxon>
        <taxon>Glomeromycotina</taxon>
        <taxon>Glomeromycetes</taxon>
        <taxon>Glomerales</taxon>
        <taxon>Glomeraceae</taxon>
        <taxon>Rhizophagus</taxon>
    </lineage>
</organism>
<reference evidence="1 2" key="1">
    <citation type="submission" date="2015-10" db="EMBL/GenBank/DDBJ databases">
        <title>Genome analyses suggest a sexual origin of heterokaryosis in a supposedly ancient asexual fungus.</title>
        <authorList>
            <person name="Ropars J."/>
            <person name="Sedzielewska K."/>
            <person name="Noel J."/>
            <person name="Charron P."/>
            <person name="Farinelli L."/>
            <person name="Marton T."/>
            <person name="Kruger M."/>
            <person name="Pelin A."/>
            <person name="Brachmann A."/>
            <person name="Corradi N."/>
        </authorList>
    </citation>
    <scope>NUCLEOTIDE SEQUENCE [LARGE SCALE GENOMIC DNA]</scope>
    <source>
        <strain evidence="1 2">A4</strain>
    </source>
</reference>
<evidence type="ECO:0000313" key="1">
    <source>
        <dbReference type="EMBL" id="PKY54946.1"/>
    </source>
</evidence>
<protein>
    <submittedName>
        <fullName evidence="1">Uncharacterized protein</fullName>
    </submittedName>
</protein>
<gene>
    <name evidence="1" type="ORF">RhiirA4_474068</name>
</gene>
<dbReference type="Proteomes" id="UP000234323">
    <property type="component" value="Unassembled WGS sequence"/>
</dbReference>